<dbReference type="SUPFAM" id="SSF55961">
    <property type="entry name" value="Bet v1-like"/>
    <property type="match status" value="1"/>
</dbReference>
<gene>
    <name evidence="2" type="ORF">TeGR_g7405</name>
</gene>
<dbReference type="InterPro" id="IPR023393">
    <property type="entry name" value="START-like_dom_sf"/>
</dbReference>
<protein>
    <submittedName>
        <fullName evidence="2">Uncharacterized protein</fullName>
    </submittedName>
</protein>
<proteinExistence type="predicted"/>
<organism evidence="2 3">
    <name type="scientific">Tetraparma gracilis</name>
    <dbReference type="NCBI Taxonomy" id="2962635"/>
    <lineage>
        <taxon>Eukaryota</taxon>
        <taxon>Sar</taxon>
        <taxon>Stramenopiles</taxon>
        <taxon>Ochrophyta</taxon>
        <taxon>Bolidophyceae</taxon>
        <taxon>Parmales</taxon>
        <taxon>Triparmaceae</taxon>
        <taxon>Tetraparma</taxon>
    </lineage>
</organism>
<sequence length="416" mass="45314">LRKALDMEESAKQNPEQRPIKTPAVLDSAYMVTSKDGSHIAVRASSTIRAPAGKVAAFIFGIGITDYWHLLVTSSVFSKVIEQQDDCHFVMHHREGLPKPLQDRDLVLRVAYTPVSSTEHFIALGDCEHEKAPAEPNVVRASMQRAFRIVETAPGVCTLSVTTQMDLRGSIPRKVNNIFTAPKLSLASLNAFRFFVHVKDPAAMEAADAKVLGQLLVLDMDEGSTKALAEFTEEDARKAGKGFANALVANATAEAAVDEWVMTYPALRELEQRHPFVRPMMNAVAGAILAQVAWGVKFRAWLGASVSAADGLSDAYMIKTFYDMGDTANAKGLLAMVGANLAWQGLIVYGQTQGLKKDKWRTMLFEMLTVVSFVKPGLDAYRVASGAEQLPGAAFGPLQEMVYTKCGELFFEAIPG</sequence>
<accession>A0ABQ6MU37</accession>
<dbReference type="Gene3D" id="3.30.530.20">
    <property type="match status" value="1"/>
</dbReference>
<feature type="region of interest" description="Disordered" evidence="1">
    <location>
        <begin position="1"/>
        <end position="20"/>
    </location>
</feature>
<feature type="non-terminal residue" evidence="2">
    <location>
        <position position="1"/>
    </location>
</feature>
<evidence type="ECO:0000313" key="2">
    <source>
        <dbReference type="EMBL" id="GMI32812.1"/>
    </source>
</evidence>
<reference evidence="2 3" key="1">
    <citation type="journal article" date="2023" name="Commun. Biol.">
        <title>Genome analysis of Parmales, the sister group of diatoms, reveals the evolutionary specialization of diatoms from phago-mixotrophs to photoautotrophs.</title>
        <authorList>
            <person name="Ban H."/>
            <person name="Sato S."/>
            <person name="Yoshikawa S."/>
            <person name="Yamada K."/>
            <person name="Nakamura Y."/>
            <person name="Ichinomiya M."/>
            <person name="Sato N."/>
            <person name="Blanc-Mathieu R."/>
            <person name="Endo H."/>
            <person name="Kuwata A."/>
            <person name="Ogata H."/>
        </authorList>
    </citation>
    <scope>NUCLEOTIDE SEQUENCE [LARGE SCALE GENOMIC DNA]</scope>
</reference>
<keyword evidence="3" id="KW-1185">Reference proteome</keyword>
<feature type="compositionally biased region" description="Basic and acidic residues" evidence="1">
    <location>
        <begin position="1"/>
        <end position="11"/>
    </location>
</feature>
<dbReference type="EMBL" id="BRYB01001751">
    <property type="protein sequence ID" value="GMI32812.1"/>
    <property type="molecule type" value="Genomic_DNA"/>
</dbReference>
<name>A0ABQ6MU37_9STRA</name>
<dbReference type="Proteomes" id="UP001165060">
    <property type="component" value="Unassembled WGS sequence"/>
</dbReference>
<evidence type="ECO:0000313" key="3">
    <source>
        <dbReference type="Proteomes" id="UP001165060"/>
    </source>
</evidence>
<evidence type="ECO:0000256" key="1">
    <source>
        <dbReference type="SAM" id="MobiDB-lite"/>
    </source>
</evidence>
<comment type="caution">
    <text evidence="2">The sequence shown here is derived from an EMBL/GenBank/DDBJ whole genome shotgun (WGS) entry which is preliminary data.</text>
</comment>